<name>A0A5J4T2K7_9ZZZZ</name>
<keyword evidence="1" id="KW-0812">Transmembrane</keyword>
<reference evidence="2" key="1">
    <citation type="submission" date="2019-03" db="EMBL/GenBank/DDBJ databases">
        <title>Single cell metagenomics reveals metabolic interactions within the superorganism composed of flagellate Streblomastix strix and complex community of Bacteroidetes bacteria on its surface.</title>
        <authorList>
            <person name="Treitli S.C."/>
            <person name="Kolisko M."/>
            <person name="Husnik F."/>
            <person name="Keeling P."/>
            <person name="Hampl V."/>
        </authorList>
    </citation>
    <scope>NUCLEOTIDE SEQUENCE</scope>
    <source>
        <strain evidence="2">STM</strain>
    </source>
</reference>
<evidence type="ECO:0000256" key="1">
    <source>
        <dbReference type="SAM" id="Phobius"/>
    </source>
</evidence>
<feature type="transmembrane region" description="Helical" evidence="1">
    <location>
        <begin position="151"/>
        <end position="171"/>
    </location>
</feature>
<keyword evidence="1" id="KW-1133">Transmembrane helix</keyword>
<gene>
    <name evidence="2" type="ORF">EZS27_000009</name>
</gene>
<comment type="caution">
    <text evidence="2">The sequence shown here is derived from an EMBL/GenBank/DDBJ whole genome shotgun (WGS) entry which is preliminary data.</text>
</comment>
<dbReference type="AlphaFoldDB" id="A0A5J4T2K7"/>
<accession>A0A5J4T2K7</accession>
<organism evidence="2">
    <name type="scientific">termite gut metagenome</name>
    <dbReference type="NCBI Taxonomy" id="433724"/>
    <lineage>
        <taxon>unclassified sequences</taxon>
        <taxon>metagenomes</taxon>
        <taxon>organismal metagenomes</taxon>
    </lineage>
</organism>
<dbReference type="InterPro" id="IPR025250">
    <property type="entry name" value="DUF4199"/>
</dbReference>
<feature type="transmembrane region" description="Helical" evidence="1">
    <location>
        <begin position="12"/>
        <end position="32"/>
    </location>
</feature>
<proteinExistence type="predicted"/>
<dbReference type="EMBL" id="SNRY01000001">
    <property type="protein sequence ID" value="KAA6352557.1"/>
    <property type="molecule type" value="Genomic_DNA"/>
</dbReference>
<feature type="transmembrane region" description="Helical" evidence="1">
    <location>
        <begin position="77"/>
        <end position="98"/>
    </location>
</feature>
<evidence type="ECO:0008006" key="3">
    <source>
        <dbReference type="Google" id="ProtNLM"/>
    </source>
</evidence>
<sequence length="179" mass="20847">MADNRINIQKHAMSFGTYMGLFWIAKFSLFPLGLANPFLLILFFGLTLVVPFMGYYYARMFRDKVCGGEIRFLRAWIFMIFMYMFAALLTAMAHYIYFRFIDKGFIINTYVEILDSDAFANISGMEKYITQWKEVVNVIRSMTPIELTLNLMSQNVFYCTVLSLVIAPFVVKKITSKDN</sequence>
<protein>
    <recommendedName>
        <fullName evidence="3">DUF4199 domain-containing protein</fullName>
    </recommendedName>
</protein>
<evidence type="ECO:0000313" key="2">
    <source>
        <dbReference type="EMBL" id="KAA6352557.1"/>
    </source>
</evidence>
<keyword evidence="1" id="KW-0472">Membrane</keyword>
<dbReference type="Pfam" id="PF13858">
    <property type="entry name" value="DUF4199"/>
    <property type="match status" value="1"/>
</dbReference>
<feature type="transmembrane region" description="Helical" evidence="1">
    <location>
        <begin position="38"/>
        <end position="57"/>
    </location>
</feature>